<protein>
    <submittedName>
        <fullName evidence="2">Preprotein translocase subunit SecB</fullName>
    </submittedName>
</protein>
<dbReference type="Gene3D" id="3.10.420.10">
    <property type="entry name" value="SecB-like"/>
    <property type="match status" value="1"/>
</dbReference>
<dbReference type="InterPro" id="IPR035958">
    <property type="entry name" value="SecB-like_sf"/>
</dbReference>
<evidence type="ECO:0000313" key="3">
    <source>
        <dbReference type="Proteomes" id="UP000524450"/>
    </source>
</evidence>
<evidence type="ECO:0000313" key="2">
    <source>
        <dbReference type="EMBL" id="MBB4226079.1"/>
    </source>
</evidence>
<name>A0A840G3G1_9BURK</name>
<feature type="region of interest" description="Disordered" evidence="1">
    <location>
        <begin position="150"/>
        <end position="193"/>
    </location>
</feature>
<dbReference type="EMBL" id="JACIFZ010000020">
    <property type="protein sequence ID" value="MBB4226079.1"/>
    <property type="molecule type" value="Genomic_DNA"/>
</dbReference>
<comment type="caution">
    <text evidence="2">The sequence shown here is derived from an EMBL/GenBank/DDBJ whole genome shotgun (WGS) entry which is preliminary data.</text>
</comment>
<dbReference type="AlphaFoldDB" id="A0A840G3G1"/>
<reference evidence="2 3" key="1">
    <citation type="submission" date="2020-08" db="EMBL/GenBank/DDBJ databases">
        <title>Genomic Encyclopedia of Type Strains, Phase IV (KMG-V): Genome sequencing to study the core and pangenomes of soil and plant-associated prokaryotes.</title>
        <authorList>
            <person name="Whitman W."/>
        </authorList>
    </citation>
    <scope>NUCLEOTIDE SEQUENCE [LARGE SCALE GENOMIC DNA]</scope>
    <source>
        <strain evidence="2 3">34/80</strain>
    </source>
</reference>
<feature type="compositionally biased region" description="Basic residues" evidence="1">
    <location>
        <begin position="184"/>
        <end position="193"/>
    </location>
</feature>
<proteinExistence type="predicted"/>
<organism evidence="2 3">
    <name type="scientific">Variovorax guangxiensis</name>
    <dbReference type="NCBI Taxonomy" id="1775474"/>
    <lineage>
        <taxon>Bacteria</taxon>
        <taxon>Pseudomonadati</taxon>
        <taxon>Pseudomonadota</taxon>
        <taxon>Betaproteobacteria</taxon>
        <taxon>Burkholderiales</taxon>
        <taxon>Comamonadaceae</taxon>
        <taxon>Variovorax</taxon>
    </lineage>
</organism>
<gene>
    <name evidence="2" type="ORF">GGD71_006896</name>
</gene>
<dbReference type="RefSeq" id="WP_184642754.1">
    <property type="nucleotide sequence ID" value="NZ_JACIFZ010000020.1"/>
</dbReference>
<sequence>MNAQILHLDRIEFSTIKIETNSGEFTRDDTFPQLTFDFDNVTVLTRSDLLFPPDQAEDPRAFILIYGIKVESDSAKKKEIQIPYDIEIEALGYFRYVGGDEFKGAERFRAVRFSGYQILYGAIREMVSNLTARGRNGLWHLPARNFGAVAKSRSDQDEENRQELLKTLSAPNTPAAKTIENKSPKRNRAKQAE</sequence>
<dbReference type="SUPFAM" id="SSF54611">
    <property type="entry name" value="SecB-like"/>
    <property type="match status" value="1"/>
</dbReference>
<accession>A0A840G3G1</accession>
<evidence type="ECO:0000256" key="1">
    <source>
        <dbReference type="SAM" id="MobiDB-lite"/>
    </source>
</evidence>
<feature type="compositionally biased region" description="Basic and acidic residues" evidence="1">
    <location>
        <begin position="152"/>
        <end position="164"/>
    </location>
</feature>
<dbReference type="Proteomes" id="UP000524450">
    <property type="component" value="Unassembled WGS sequence"/>
</dbReference>